<evidence type="ECO:0000259" key="10">
    <source>
        <dbReference type="PROSITE" id="PS50126"/>
    </source>
</evidence>
<proteinExistence type="inferred from homology"/>
<dbReference type="InterPro" id="IPR015847">
    <property type="entry name" value="ExoRNase_PH_dom2"/>
</dbReference>
<dbReference type="GO" id="GO:0003723">
    <property type="term" value="F:RNA binding"/>
    <property type="evidence" value="ECO:0007669"/>
    <property type="project" value="UniProtKB-UniRule"/>
</dbReference>
<dbReference type="GO" id="GO:0000965">
    <property type="term" value="P:mitochondrial RNA 3'-end processing"/>
    <property type="evidence" value="ECO:0007669"/>
    <property type="project" value="TreeGrafter"/>
</dbReference>
<dbReference type="InterPro" id="IPR015848">
    <property type="entry name" value="PNPase_PH_RNA-bd_bac/org-type"/>
</dbReference>
<dbReference type="InterPro" id="IPR012162">
    <property type="entry name" value="PNPase"/>
</dbReference>
<dbReference type="CTD" id="43710"/>
<dbReference type="FunFam" id="2.40.50.140:FF:000113">
    <property type="entry name" value="polyribonucleotide nucleotidyltransferase 1, mitochondrial"/>
    <property type="match status" value="1"/>
</dbReference>
<keyword evidence="3" id="KW-0963">Cytoplasm</keyword>
<dbReference type="InterPro" id="IPR003029">
    <property type="entry name" value="S1_domain"/>
</dbReference>
<dbReference type="SUPFAM" id="SSF55666">
    <property type="entry name" value="Ribonuclease PH domain 2-like"/>
    <property type="match status" value="2"/>
</dbReference>
<dbReference type="SUPFAM" id="SSF50249">
    <property type="entry name" value="Nucleic acid-binding proteins"/>
    <property type="match status" value="1"/>
</dbReference>
<dbReference type="Gene3D" id="3.30.1370.10">
    <property type="entry name" value="K Homology domain, type 1"/>
    <property type="match status" value="1"/>
</dbReference>
<evidence type="ECO:0000313" key="11">
    <source>
        <dbReference type="Proteomes" id="UP000694925"/>
    </source>
</evidence>
<dbReference type="Gene3D" id="3.30.230.70">
    <property type="entry name" value="GHMP Kinase, N-terminal domain"/>
    <property type="match status" value="2"/>
</dbReference>
<comment type="similarity">
    <text evidence="1">Belongs to the polyribonucleotide nucleotidyltransferase family.</text>
</comment>
<dbReference type="Pfam" id="PF01138">
    <property type="entry name" value="RNase_PH"/>
    <property type="match status" value="2"/>
</dbReference>
<evidence type="ECO:0000313" key="12">
    <source>
        <dbReference type="RefSeq" id="XP_017883152.1"/>
    </source>
</evidence>
<reference evidence="12" key="1">
    <citation type="submission" date="2025-08" db="UniProtKB">
        <authorList>
            <consortium name="RefSeq"/>
        </authorList>
    </citation>
    <scope>IDENTIFICATION</scope>
    <source>
        <tissue evidence="12">Whole body</tissue>
    </source>
</reference>
<evidence type="ECO:0000256" key="2">
    <source>
        <dbReference type="ARBA" id="ARBA00012416"/>
    </source>
</evidence>
<sequence>MVLFRRNRLLNNRSLILLRLKNHNKNGNTFHVRFVSNNKSPETVRVQLSNGSTMTLLTGKFARFTSGSVTATLGDTSIMTTVVRKNVPLNDSMIPLTVNYRQKAAAIGRIPTNFLRREMGHTDQEILTSRIIDRSVRPLLKPGYCYETQIVCNLLATDGINDSDVLSINAASAALSVSDIPWNGPVAAVRIGFIDKRHVINPTKRELQHSTLNLVLSCTSKNLVVMIEGSANDILEPELRKAIKLGARECQMIIQSITELQNKFGKTKIDIDDNEKSDTEAEEFVRNYAETKLRDVFSCYTHDKISRDNAIADVRNGMIESLTGRDPEYVSNVMRAFNKLSKRIFRTLIFETNRRCDGRQLDDLRDIKCQVDLFHPLHGSAFFQRGQTQVLCTVTLDSIESSLKMDNISMLTSGIKEKHFFLHYDFPPYAVNETGRITGMDRREVGHGALAEKGLRAVIPKDYPFAIRLTSEVLESNGSSSMASVCGGSLALMDAGIPISAPVAGVAMGLMTNPASSNLTEDDYKILTDISGIEDYLGDMDFKIAGTKKGFTAFQADVKIPGVPLKVIMKSIEEASTAKHRIINIMNEVISSPKIDKKENKPVLDVIEVPIHQRGKFLGIGGSNLKKILYETGANIYSDGDTTFSIFAPNQNAMNEAKNMINEILRKDVEPTLTFGDIYTAKITEIRETGVMVTLYPAMVPTLLPNSQLDNRKIHHPSVLGLNVGDDIKVKYFGRDPANGRIRLSRKVLQEPISSSNNFTAPKETVEGHQTQIREPTPDVDLPR</sequence>
<keyword evidence="6 8" id="KW-0694">RNA-binding</keyword>
<dbReference type="Pfam" id="PF03725">
    <property type="entry name" value="RNase_PH_C"/>
    <property type="match status" value="1"/>
</dbReference>
<dbReference type="GeneID" id="108626788"/>
<dbReference type="Pfam" id="PF00575">
    <property type="entry name" value="S1"/>
    <property type="match status" value="1"/>
</dbReference>
<dbReference type="GO" id="GO:0005739">
    <property type="term" value="C:mitochondrion"/>
    <property type="evidence" value="ECO:0007669"/>
    <property type="project" value="TreeGrafter"/>
</dbReference>
<dbReference type="InterPro" id="IPR004088">
    <property type="entry name" value="KH_dom_type_1"/>
</dbReference>
<dbReference type="InterPro" id="IPR004087">
    <property type="entry name" value="KH_dom"/>
</dbReference>
<dbReference type="InterPro" id="IPR012340">
    <property type="entry name" value="NA-bd_OB-fold"/>
</dbReference>
<keyword evidence="11" id="KW-1185">Reference proteome</keyword>
<dbReference type="PROSITE" id="PS50084">
    <property type="entry name" value="KH_TYPE_1"/>
    <property type="match status" value="1"/>
</dbReference>
<dbReference type="GO" id="GO:0005829">
    <property type="term" value="C:cytosol"/>
    <property type="evidence" value="ECO:0007669"/>
    <property type="project" value="TreeGrafter"/>
</dbReference>
<dbReference type="GO" id="GO:0004654">
    <property type="term" value="F:polyribonucleotide nucleotidyltransferase activity"/>
    <property type="evidence" value="ECO:0007669"/>
    <property type="project" value="UniProtKB-EC"/>
</dbReference>
<dbReference type="InterPro" id="IPR036345">
    <property type="entry name" value="ExoRNase_PH_dom2_sf"/>
</dbReference>
<accession>A0AAJ7N8P6</accession>
<dbReference type="NCBIfam" id="NF008805">
    <property type="entry name" value="PRK11824.1"/>
    <property type="match status" value="1"/>
</dbReference>
<dbReference type="EC" id="2.7.7.8" evidence="2"/>
<evidence type="ECO:0000256" key="9">
    <source>
        <dbReference type="SAM" id="MobiDB-lite"/>
    </source>
</evidence>
<dbReference type="SUPFAM" id="SSF54791">
    <property type="entry name" value="Eukaryotic type KH-domain (KH-domain type I)"/>
    <property type="match status" value="1"/>
</dbReference>
<dbReference type="AlphaFoldDB" id="A0AAJ7N8P6"/>
<dbReference type="SMART" id="SM00322">
    <property type="entry name" value="KH"/>
    <property type="match status" value="1"/>
</dbReference>
<dbReference type="CDD" id="cd11364">
    <property type="entry name" value="RNase_PH_PNPase_2"/>
    <property type="match status" value="1"/>
</dbReference>
<evidence type="ECO:0000256" key="5">
    <source>
        <dbReference type="ARBA" id="ARBA00022695"/>
    </source>
</evidence>
<dbReference type="InterPro" id="IPR036612">
    <property type="entry name" value="KH_dom_type_1_sf"/>
</dbReference>
<dbReference type="FunFam" id="3.30.1370.10:FF:000001">
    <property type="entry name" value="Polyribonucleotide nucleotidyltransferase"/>
    <property type="match status" value="1"/>
</dbReference>
<protein>
    <recommendedName>
        <fullName evidence="2">polyribonucleotide nucleotidyltransferase</fullName>
        <ecNumber evidence="2">2.7.7.8</ecNumber>
    </recommendedName>
    <alternativeName>
        <fullName evidence="7">Polynucleotide phosphorylase 1</fullName>
    </alternativeName>
</protein>
<evidence type="ECO:0000256" key="1">
    <source>
        <dbReference type="ARBA" id="ARBA00007404"/>
    </source>
</evidence>
<dbReference type="Pfam" id="PF03726">
    <property type="entry name" value="PNPase"/>
    <property type="match status" value="1"/>
</dbReference>
<dbReference type="NCBIfam" id="TIGR03591">
    <property type="entry name" value="polynuc_phos"/>
    <property type="match status" value="1"/>
</dbReference>
<gene>
    <name evidence="12" type="primary">LOC108626788</name>
</gene>
<dbReference type="FunFam" id="3.30.230.70:FF:000001">
    <property type="entry name" value="Polyribonucleotide nucleotidyltransferase"/>
    <property type="match status" value="1"/>
</dbReference>
<dbReference type="CDD" id="cd09033">
    <property type="entry name" value="KH-I_PNPT1"/>
    <property type="match status" value="1"/>
</dbReference>
<keyword evidence="5" id="KW-0548">Nucleotidyltransferase</keyword>
<dbReference type="InterPro" id="IPR001247">
    <property type="entry name" value="ExoRNase_PH_dom1"/>
</dbReference>
<dbReference type="Gene3D" id="2.40.50.140">
    <property type="entry name" value="Nucleic acid-binding proteins"/>
    <property type="match status" value="1"/>
</dbReference>
<dbReference type="PIRSF" id="PIRSF005499">
    <property type="entry name" value="PNPase"/>
    <property type="match status" value="1"/>
</dbReference>
<dbReference type="PROSITE" id="PS50126">
    <property type="entry name" value="S1"/>
    <property type="match status" value="1"/>
</dbReference>
<dbReference type="GO" id="GO:0000175">
    <property type="term" value="F:3'-5'-RNA exonuclease activity"/>
    <property type="evidence" value="ECO:0007669"/>
    <property type="project" value="TreeGrafter"/>
</dbReference>
<feature type="region of interest" description="Disordered" evidence="9">
    <location>
        <begin position="753"/>
        <end position="784"/>
    </location>
</feature>
<evidence type="ECO:0000256" key="3">
    <source>
        <dbReference type="ARBA" id="ARBA00022490"/>
    </source>
</evidence>
<evidence type="ECO:0000256" key="7">
    <source>
        <dbReference type="ARBA" id="ARBA00031451"/>
    </source>
</evidence>
<name>A0AAJ7N8P6_9HYME</name>
<organism evidence="11 12">
    <name type="scientific">Ceratina calcarata</name>
    <dbReference type="NCBI Taxonomy" id="156304"/>
    <lineage>
        <taxon>Eukaryota</taxon>
        <taxon>Metazoa</taxon>
        <taxon>Ecdysozoa</taxon>
        <taxon>Arthropoda</taxon>
        <taxon>Hexapoda</taxon>
        <taxon>Insecta</taxon>
        <taxon>Pterygota</taxon>
        <taxon>Neoptera</taxon>
        <taxon>Endopterygota</taxon>
        <taxon>Hymenoptera</taxon>
        <taxon>Apocrita</taxon>
        <taxon>Aculeata</taxon>
        <taxon>Apoidea</taxon>
        <taxon>Anthophila</taxon>
        <taxon>Apidae</taxon>
        <taxon>Ceratina</taxon>
        <taxon>Zadontomerus</taxon>
    </lineage>
</organism>
<dbReference type="GO" id="GO:0000958">
    <property type="term" value="P:mitochondrial mRNA catabolic process"/>
    <property type="evidence" value="ECO:0007669"/>
    <property type="project" value="TreeGrafter"/>
</dbReference>
<feature type="domain" description="S1 motif" evidence="10">
    <location>
        <begin position="676"/>
        <end position="747"/>
    </location>
</feature>
<dbReference type="SUPFAM" id="SSF54211">
    <property type="entry name" value="Ribosomal protein S5 domain 2-like"/>
    <property type="match status" value="2"/>
</dbReference>
<dbReference type="InterPro" id="IPR020568">
    <property type="entry name" value="Ribosomal_Su5_D2-typ_SF"/>
</dbReference>
<dbReference type="RefSeq" id="XP_017883152.1">
    <property type="nucleotide sequence ID" value="XM_018027663.2"/>
</dbReference>
<dbReference type="Proteomes" id="UP000694925">
    <property type="component" value="Unplaced"/>
</dbReference>
<dbReference type="KEGG" id="ccal:108626788"/>
<evidence type="ECO:0000256" key="6">
    <source>
        <dbReference type="ARBA" id="ARBA00022884"/>
    </source>
</evidence>
<evidence type="ECO:0000256" key="8">
    <source>
        <dbReference type="PROSITE-ProRule" id="PRU00117"/>
    </source>
</evidence>
<evidence type="ECO:0000256" key="4">
    <source>
        <dbReference type="ARBA" id="ARBA00022679"/>
    </source>
</evidence>
<dbReference type="Pfam" id="PF00013">
    <property type="entry name" value="KH_1"/>
    <property type="match status" value="1"/>
</dbReference>
<keyword evidence="4" id="KW-0808">Transferase</keyword>
<dbReference type="PANTHER" id="PTHR11252">
    <property type="entry name" value="POLYRIBONUCLEOTIDE NUCLEOTIDYLTRANSFERASE"/>
    <property type="match status" value="1"/>
</dbReference>
<dbReference type="FunFam" id="3.30.230.70:FF:000006">
    <property type="entry name" value="polyribonucleotide nucleotidyltransferase 1, mitochondrial"/>
    <property type="match status" value="1"/>
</dbReference>
<dbReference type="InterPro" id="IPR027408">
    <property type="entry name" value="PNPase/RNase_PH_dom_sf"/>
</dbReference>
<dbReference type="PANTHER" id="PTHR11252:SF0">
    <property type="entry name" value="POLYRIBONUCLEOTIDE NUCLEOTIDYLTRANSFERASE 1, MITOCHONDRIAL"/>
    <property type="match status" value="1"/>
</dbReference>